<evidence type="ECO:0000313" key="2">
    <source>
        <dbReference type="Proteomes" id="UP001628179"/>
    </source>
</evidence>
<dbReference type="GeneID" id="98175526"/>
<dbReference type="EMBL" id="BAAFSV010000002">
    <property type="protein sequence ID" value="GAB1314573.1"/>
    <property type="molecule type" value="Genomic_DNA"/>
</dbReference>
<dbReference type="SUPFAM" id="SSF82199">
    <property type="entry name" value="SET domain"/>
    <property type="match status" value="1"/>
</dbReference>
<proteinExistence type="predicted"/>
<dbReference type="InterPro" id="IPR053185">
    <property type="entry name" value="SET_domain_protein"/>
</dbReference>
<protein>
    <recommendedName>
        <fullName evidence="3">SET domain-containing protein</fullName>
    </recommendedName>
</protein>
<comment type="caution">
    <text evidence="1">The sequence shown here is derived from an EMBL/GenBank/DDBJ whole genome shotgun (WGS) entry which is preliminary data.</text>
</comment>
<dbReference type="RefSeq" id="XP_070916304.1">
    <property type="nucleotide sequence ID" value="XM_071060203.1"/>
</dbReference>
<dbReference type="PANTHER" id="PTHR47332">
    <property type="entry name" value="SET DOMAIN-CONTAINING PROTEIN 5"/>
    <property type="match status" value="1"/>
</dbReference>
<reference evidence="1 2" key="1">
    <citation type="submission" date="2024-09" db="EMBL/GenBank/DDBJ databases">
        <title>Itraconazole resistance in Madurella fahalii resulting from another homologue of gene encoding cytochrome P450 14-alpha sterol demethylase (CYP51).</title>
        <authorList>
            <person name="Yoshioka I."/>
            <person name="Fahal A.H."/>
            <person name="Kaneko S."/>
            <person name="Yaguchi T."/>
        </authorList>
    </citation>
    <scope>NUCLEOTIDE SEQUENCE [LARGE SCALE GENOMIC DNA]</scope>
    <source>
        <strain evidence="1 2">IFM 68171</strain>
    </source>
</reference>
<evidence type="ECO:0000313" key="1">
    <source>
        <dbReference type="EMBL" id="GAB1314573.1"/>
    </source>
</evidence>
<evidence type="ECO:0008006" key="3">
    <source>
        <dbReference type="Google" id="ProtNLM"/>
    </source>
</evidence>
<keyword evidence="2" id="KW-1185">Reference proteome</keyword>
<organism evidence="1 2">
    <name type="scientific">Madurella fahalii</name>
    <dbReference type="NCBI Taxonomy" id="1157608"/>
    <lineage>
        <taxon>Eukaryota</taxon>
        <taxon>Fungi</taxon>
        <taxon>Dikarya</taxon>
        <taxon>Ascomycota</taxon>
        <taxon>Pezizomycotina</taxon>
        <taxon>Sordariomycetes</taxon>
        <taxon>Sordariomycetidae</taxon>
        <taxon>Sordariales</taxon>
        <taxon>Sordariales incertae sedis</taxon>
        <taxon>Madurella</taxon>
    </lineage>
</organism>
<dbReference type="PANTHER" id="PTHR47332:SF4">
    <property type="entry name" value="SET DOMAIN-CONTAINING PROTEIN 5"/>
    <property type="match status" value="1"/>
</dbReference>
<dbReference type="InterPro" id="IPR046341">
    <property type="entry name" value="SET_dom_sf"/>
</dbReference>
<sequence length="116" mass="12820">MSRSILYEIKQIPGTDQGMIATSDIPRGARILLEAPVFRMPDTMGNIRAVERAVLHKVKSLSRDHQRDFFTLHNACEGECPLVLGITQTNMLPLPGDSGGLFLNAPRINHACRPNV</sequence>
<name>A0ABQ0G9Y4_9PEZI</name>
<gene>
    <name evidence="1" type="ORF">MFIFM68171_04783</name>
</gene>
<accession>A0ABQ0G9Y4</accession>
<dbReference type="Proteomes" id="UP001628179">
    <property type="component" value="Unassembled WGS sequence"/>
</dbReference>
<dbReference type="Gene3D" id="2.170.270.10">
    <property type="entry name" value="SET domain"/>
    <property type="match status" value="1"/>
</dbReference>